<evidence type="ECO:0000313" key="1">
    <source>
        <dbReference type="EMBL" id="CAI8010306.1"/>
    </source>
</evidence>
<dbReference type="GO" id="GO:0016705">
    <property type="term" value="F:oxidoreductase activity, acting on paired donors, with incorporation or reduction of molecular oxygen"/>
    <property type="evidence" value="ECO:0007669"/>
    <property type="project" value="InterPro"/>
</dbReference>
<reference evidence="1" key="1">
    <citation type="submission" date="2023-03" db="EMBL/GenBank/DDBJ databases">
        <authorList>
            <person name="Steffen K."/>
            <person name="Cardenas P."/>
        </authorList>
    </citation>
    <scope>NUCLEOTIDE SEQUENCE</scope>
</reference>
<name>A0AA35RGK9_GEOBA</name>
<accession>A0AA35RGK9</accession>
<gene>
    <name evidence="1" type="ORF">GBAR_LOCUS6791</name>
</gene>
<protein>
    <submittedName>
        <fullName evidence="1">Uncharacterized protein</fullName>
    </submittedName>
</protein>
<dbReference type="EMBL" id="CASHTH010001025">
    <property type="protein sequence ID" value="CAI8010306.1"/>
    <property type="molecule type" value="Genomic_DNA"/>
</dbReference>
<comment type="caution">
    <text evidence="1">The sequence shown here is derived from an EMBL/GenBank/DDBJ whole genome shotgun (WGS) entry which is preliminary data.</text>
</comment>
<organism evidence="1 2">
    <name type="scientific">Geodia barretti</name>
    <name type="common">Barrett's horny sponge</name>
    <dbReference type="NCBI Taxonomy" id="519541"/>
    <lineage>
        <taxon>Eukaryota</taxon>
        <taxon>Metazoa</taxon>
        <taxon>Porifera</taxon>
        <taxon>Demospongiae</taxon>
        <taxon>Heteroscleromorpha</taxon>
        <taxon>Tetractinellida</taxon>
        <taxon>Astrophorina</taxon>
        <taxon>Geodiidae</taxon>
        <taxon>Geodia</taxon>
    </lineage>
</organism>
<evidence type="ECO:0000313" key="2">
    <source>
        <dbReference type="Proteomes" id="UP001174909"/>
    </source>
</evidence>
<sequence length="81" mass="8797">MPVRVTEEQVKAGRASLDELAEAAGRDPDSIQLIVCNINPDKDLVRRYEDAGATRVTIPLPLDSGEGSLSEMDRIAEQVFG</sequence>
<keyword evidence="2" id="KW-1185">Reference proteome</keyword>
<proteinExistence type="predicted"/>
<dbReference type="InterPro" id="IPR036661">
    <property type="entry name" value="Luciferase-like_sf"/>
</dbReference>
<dbReference type="Gene3D" id="3.20.20.30">
    <property type="entry name" value="Luciferase-like domain"/>
    <property type="match status" value="1"/>
</dbReference>
<dbReference type="AlphaFoldDB" id="A0AA35RGK9"/>
<dbReference type="Proteomes" id="UP001174909">
    <property type="component" value="Unassembled WGS sequence"/>
</dbReference>